<gene>
    <name evidence="1" type="ORF">PHPALM_8768</name>
</gene>
<dbReference type="Proteomes" id="UP000237271">
    <property type="component" value="Unassembled WGS sequence"/>
</dbReference>
<keyword evidence="2" id="KW-1185">Reference proteome</keyword>
<dbReference type="OrthoDB" id="125240at2759"/>
<comment type="caution">
    <text evidence="1">The sequence shown here is derived from an EMBL/GenBank/DDBJ whole genome shotgun (WGS) entry which is preliminary data.</text>
</comment>
<evidence type="ECO:0000313" key="2">
    <source>
        <dbReference type="Proteomes" id="UP000237271"/>
    </source>
</evidence>
<evidence type="ECO:0008006" key="3">
    <source>
        <dbReference type="Google" id="ProtNLM"/>
    </source>
</evidence>
<dbReference type="AlphaFoldDB" id="A0A2P4Y915"/>
<proteinExistence type="predicted"/>
<sequence length="66" mass="7172">MKKKSSADTLGMGSKAVVRNISKAMLIQPMKPLIATDSFYSTVALSLKLLQMGLYHVGTTRTDRLG</sequence>
<name>A0A2P4Y915_9STRA</name>
<dbReference type="EMBL" id="NCKW01004893">
    <property type="protein sequence ID" value="POM74295.1"/>
    <property type="molecule type" value="Genomic_DNA"/>
</dbReference>
<accession>A0A2P4Y915</accession>
<reference evidence="1 2" key="1">
    <citation type="journal article" date="2017" name="Genome Biol. Evol.">
        <title>Phytophthora megakarya and P. palmivora, closely related causal agents of cacao black pod rot, underwent increases in genome sizes and gene numbers by different mechanisms.</title>
        <authorList>
            <person name="Ali S.S."/>
            <person name="Shao J."/>
            <person name="Lary D.J."/>
            <person name="Kronmiller B."/>
            <person name="Shen D."/>
            <person name="Strem M.D."/>
            <person name="Amoako-Attah I."/>
            <person name="Akrofi A.Y."/>
            <person name="Begoude B.A."/>
            <person name="Ten Hoopen G.M."/>
            <person name="Coulibaly K."/>
            <person name="Kebe B.I."/>
            <person name="Melnick R.L."/>
            <person name="Guiltinan M.J."/>
            <person name="Tyler B.M."/>
            <person name="Meinhardt L.W."/>
            <person name="Bailey B.A."/>
        </authorList>
    </citation>
    <scope>NUCLEOTIDE SEQUENCE [LARGE SCALE GENOMIC DNA]</scope>
    <source>
        <strain evidence="2">sbr112.9</strain>
    </source>
</reference>
<organism evidence="1 2">
    <name type="scientific">Phytophthora palmivora</name>
    <dbReference type="NCBI Taxonomy" id="4796"/>
    <lineage>
        <taxon>Eukaryota</taxon>
        <taxon>Sar</taxon>
        <taxon>Stramenopiles</taxon>
        <taxon>Oomycota</taxon>
        <taxon>Peronosporomycetes</taxon>
        <taxon>Peronosporales</taxon>
        <taxon>Peronosporaceae</taxon>
        <taxon>Phytophthora</taxon>
    </lineage>
</organism>
<evidence type="ECO:0000313" key="1">
    <source>
        <dbReference type="EMBL" id="POM74295.1"/>
    </source>
</evidence>
<protein>
    <recommendedName>
        <fullName evidence="3">PiggyBac transposable element-derived protein domain-containing protein</fullName>
    </recommendedName>
</protein>